<feature type="domain" description="G-protein coupled receptors family 1 profile" evidence="12">
    <location>
        <begin position="132"/>
        <end position="277"/>
    </location>
</feature>
<evidence type="ECO:0000256" key="7">
    <source>
        <dbReference type="ARBA" id="ARBA00023170"/>
    </source>
</evidence>
<evidence type="ECO:0000313" key="13">
    <source>
        <dbReference type="Proteomes" id="UP000887574"/>
    </source>
</evidence>
<evidence type="ECO:0000256" key="6">
    <source>
        <dbReference type="ARBA" id="ARBA00023136"/>
    </source>
</evidence>
<evidence type="ECO:0000256" key="11">
    <source>
        <dbReference type="SAM" id="Phobius"/>
    </source>
</evidence>
<feature type="compositionally biased region" description="Low complexity" evidence="10">
    <location>
        <begin position="354"/>
        <end position="364"/>
    </location>
</feature>
<evidence type="ECO:0000256" key="3">
    <source>
        <dbReference type="ARBA" id="ARBA00022692"/>
    </source>
</evidence>
<feature type="transmembrane region" description="Helical" evidence="11">
    <location>
        <begin position="207"/>
        <end position="234"/>
    </location>
</feature>
<feature type="transmembrane region" description="Helical" evidence="11">
    <location>
        <begin position="166"/>
        <end position="187"/>
    </location>
</feature>
<dbReference type="PANTHER" id="PTHR24246">
    <property type="entry name" value="OLFACTORY RECEPTOR AND ADENOSINE RECEPTOR"/>
    <property type="match status" value="1"/>
</dbReference>
<dbReference type="AlphaFoldDB" id="A0A915DBE7"/>
<keyword evidence="7" id="KW-0675">Receptor</keyword>
<feature type="transmembrane region" description="Helical" evidence="11">
    <location>
        <begin position="262"/>
        <end position="284"/>
    </location>
</feature>
<comment type="subcellular location">
    <subcellularLocation>
        <location evidence="1">Cell membrane</location>
        <topology evidence="1">Multi-pass membrane protein</topology>
    </subcellularLocation>
</comment>
<organism evidence="13 14">
    <name type="scientific">Ditylenchus dipsaci</name>
    <dbReference type="NCBI Taxonomy" id="166011"/>
    <lineage>
        <taxon>Eukaryota</taxon>
        <taxon>Metazoa</taxon>
        <taxon>Ecdysozoa</taxon>
        <taxon>Nematoda</taxon>
        <taxon>Chromadorea</taxon>
        <taxon>Rhabditida</taxon>
        <taxon>Tylenchina</taxon>
        <taxon>Tylenchomorpha</taxon>
        <taxon>Sphaerularioidea</taxon>
        <taxon>Anguinidae</taxon>
        <taxon>Anguininae</taxon>
        <taxon>Ditylenchus</taxon>
    </lineage>
</organism>
<feature type="region of interest" description="Disordered" evidence="10">
    <location>
        <begin position="349"/>
        <end position="376"/>
    </location>
</feature>
<evidence type="ECO:0000259" key="12">
    <source>
        <dbReference type="PROSITE" id="PS50262"/>
    </source>
</evidence>
<feature type="transmembrane region" description="Helical" evidence="11">
    <location>
        <begin position="133"/>
        <end position="154"/>
    </location>
</feature>
<protein>
    <submittedName>
        <fullName evidence="14">G-protein coupled receptors family 1 profile domain-containing protein</fullName>
    </submittedName>
</protein>
<dbReference type="InterPro" id="IPR017452">
    <property type="entry name" value="GPCR_Rhodpsn_7TM"/>
</dbReference>
<dbReference type="PANTHER" id="PTHR24246:SF27">
    <property type="entry name" value="ADENOSINE RECEPTOR, ISOFORM A"/>
    <property type="match status" value="1"/>
</dbReference>
<evidence type="ECO:0000313" key="14">
    <source>
        <dbReference type="WBParaSite" id="jg17652"/>
    </source>
</evidence>
<evidence type="ECO:0000256" key="1">
    <source>
        <dbReference type="ARBA" id="ARBA00004651"/>
    </source>
</evidence>
<proteinExistence type="predicted"/>
<evidence type="ECO:0000256" key="5">
    <source>
        <dbReference type="ARBA" id="ARBA00023040"/>
    </source>
</evidence>
<evidence type="ECO:0000256" key="2">
    <source>
        <dbReference type="ARBA" id="ARBA00022475"/>
    </source>
</evidence>
<dbReference type="PROSITE" id="PS50262">
    <property type="entry name" value="G_PROTEIN_RECEP_F1_2"/>
    <property type="match status" value="1"/>
</dbReference>
<evidence type="ECO:0000256" key="10">
    <source>
        <dbReference type="SAM" id="MobiDB-lite"/>
    </source>
</evidence>
<keyword evidence="9" id="KW-0807">Transducer</keyword>
<keyword evidence="8" id="KW-0325">Glycoprotein</keyword>
<dbReference type="GO" id="GO:0005886">
    <property type="term" value="C:plasma membrane"/>
    <property type="evidence" value="ECO:0007669"/>
    <property type="project" value="UniProtKB-SubCell"/>
</dbReference>
<dbReference type="GO" id="GO:0004930">
    <property type="term" value="F:G protein-coupled receptor activity"/>
    <property type="evidence" value="ECO:0007669"/>
    <property type="project" value="UniProtKB-KW"/>
</dbReference>
<evidence type="ECO:0000256" key="4">
    <source>
        <dbReference type="ARBA" id="ARBA00022989"/>
    </source>
</evidence>
<keyword evidence="2" id="KW-1003">Cell membrane</keyword>
<name>A0A915DBE7_9BILA</name>
<dbReference type="InterPro" id="IPR000276">
    <property type="entry name" value="GPCR_Rhodpsn"/>
</dbReference>
<dbReference type="Proteomes" id="UP000887574">
    <property type="component" value="Unplaced"/>
</dbReference>
<evidence type="ECO:0000256" key="9">
    <source>
        <dbReference type="ARBA" id="ARBA00023224"/>
    </source>
</evidence>
<evidence type="ECO:0000256" key="8">
    <source>
        <dbReference type="ARBA" id="ARBA00023180"/>
    </source>
</evidence>
<dbReference type="CDD" id="cd00637">
    <property type="entry name" value="7tm_classA_rhodopsin-like"/>
    <property type="match status" value="1"/>
</dbReference>
<keyword evidence="3 11" id="KW-0812">Transmembrane</keyword>
<dbReference type="Pfam" id="PF00001">
    <property type="entry name" value="7tm_1"/>
    <property type="match status" value="1"/>
</dbReference>
<keyword evidence="5" id="KW-0297">G-protein coupled receptor</keyword>
<reference evidence="14" key="1">
    <citation type="submission" date="2022-11" db="UniProtKB">
        <authorList>
            <consortium name="WormBaseParasite"/>
        </authorList>
    </citation>
    <scope>IDENTIFICATION</scope>
</reference>
<dbReference type="Gene3D" id="1.20.1070.10">
    <property type="entry name" value="Rhodopsin 7-helix transmembrane proteins"/>
    <property type="match status" value="1"/>
</dbReference>
<dbReference type="SUPFAM" id="SSF81321">
    <property type="entry name" value="Family A G protein-coupled receptor-like"/>
    <property type="match status" value="1"/>
</dbReference>
<dbReference type="WBParaSite" id="jg17652">
    <property type="protein sequence ID" value="jg17652"/>
    <property type="gene ID" value="jg17652"/>
</dbReference>
<feature type="transmembrane region" description="Helical" evidence="11">
    <location>
        <begin position="67"/>
        <end position="84"/>
    </location>
</feature>
<keyword evidence="6 11" id="KW-0472">Membrane</keyword>
<keyword evidence="13" id="KW-1185">Reference proteome</keyword>
<keyword evidence="4 11" id="KW-1133">Transmembrane helix</keyword>
<accession>A0A915DBE7</accession>
<dbReference type="PRINTS" id="PR00237">
    <property type="entry name" value="GPCRRHODOPSN"/>
</dbReference>
<sequence length="434" mass="48727">MPLLLSKSTTTDNNITAEEYVSGTQGSAVVDLVTKAATQAVLFGFQNASAASGIYQAGYSSSTPKEIYLWLVPTMVAILTISMIGNAAADAWAASLLITGLMVNSYMPVVLRIQKKSECVAAVLEIFRISGMLTSNLHILALAINQFIGIVYPLKYKMIVTTKRVRILILLLWLIPVAFVGSWFVSIPHDGFRHPRCTHRFYSRFPFRLSVFTSFVIPLLSTFALYALILITLLKAKAKYSSHLRRSTRSSYRRRVKSKLKLVWTTLLILSTFTLSWGVCVLVSYELHSYFLVTLKLLLNPLIYALRMQHIRDSVFELLNSICLQAFRHRFLFTGSSIPHNQTVDTELQRPLTNSHSSSLNASARSREQTNGSVVNMHKSRLRNNFGRLSAPLELFRLLENGSEGDRHKKRFEKIFKGNKCSATSESSEDVESG</sequence>